<protein>
    <submittedName>
        <fullName evidence="1">Uncharacterized protein</fullName>
    </submittedName>
</protein>
<proteinExistence type="predicted"/>
<dbReference type="EMBL" id="BPLR01001443">
    <property type="protein sequence ID" value="GIZ02355.1"/>
    <property type="molecule type" value="Genomic_DNA"/>
</dbReference>
<organism evidence="1 2">
    <name type="scientific">Caerostris extrusa</name>
    <name type="common">Bark spider</name>
    <name type="synonym">Caerostris bankana</name>
    <dbReference type="NCBI Taxonomy" id="172846"/>
    <lineage>
        <taxon>Eukaryota</taxon>
        <taxon>Metazoa</taxon>
        <taxon>Ecdysozoa</taxon>
        <taxon>Arthropoda</taxon>
        <taxon>Chelicerata</taxon>
        <taxon>Arachnida</taxon>
        <taxon>Araneae</taxon>
        <taxon>Araneomorphae</taxon>
        <taxon>Entelegynae</taxon>
        <taxon>Araneoidea</taxon>
        <taxon>Araneidae</taxon>
        <taxon>Caerostris</taxon>
    </lineage>
</organism>
<dbReference type="AlphaFoldDB" id="A0AAV4Y5R7"/>
<evidence type="ECO:0000313" key="1">
    <source>
        <dbReference type="EMBL" id="GIZ02355.1"/>
    </source>
</evidence>
<sequence length="176" mass="19947">MDEWTVYWQTSPHVNHEVQVSFLPFTHTIQAASSSLEEEPCKAGSCSHHKLSLFNPGENEIFSIFRKHECIFVDLRKVLFGNLSREYNQNHLSFKNRSIALGGENRFCFREEKLFRAPALRPGRSPLKPHHVPYPGAYNLGKSFLAKSSENSNLPSLSTRCKIFGGNLPSSGTFSF</sequence>
<evidence type="ECO:0000313" key="2">
    <source>
        <dbReference type="Proteomes" id="UP001054945"/>
    </source>
</evidence>
<dbReference type="Proteomes" id="UP001054945">
    <property type="component" value="Unassembled WGS sequence"/>
</dbReference>
<name>A0AAV4Y5R7_CAEEX</name>
<reference evidence="1 2" key="1">
    <citation type="submission" date="2021-06" db="EMBL/GenBank/DDBJ databases">
        <title>Caerostris extrusa draft genome.</title>
        <authorList>
            <person name="Kono N."/>
            <person name="Arakawa K."/>
        </authorList>
    </citation>
    <scope>NUCLEOTIDE SEQUENCE [LARGE SCALE GENOMIC DNA]</scope>
</reference>
<comment type="caution">
    <text evidence="1">The sequence shown here is derived from an EMBL/GenBank/DDBJ whole genome shotgun (WGS) entry which is preliminary data.</text>
</comment>
<accession>A0AAV4Y5R7</accession>
<gene>
    <name evidence="1" type="ORF">CEXT_322811</name>
</gene>
<keyword evidence="2" id="KW-1185">Reference proteome</keyword>